<keyword evidence="2" id="KW-1185">Reference proteome</keyword>
<reference evidence="1 2" key="1">
    <citation type="journal article" date="2022" name="Int. J. Syst. Evol. Microbiol.">
        <title>Miniphocaeibacter halophilus sp. nov., an ammonium-tolerant acetate-producing bacterium isolated from a biogas system.</title>
        <authorList>
            <person name="Schnurer A."/>
            <person name="Singh A."/>
            <person name="Bi S."/>
            <person name="Qiao W."/>
            <person name="Westerholm M."/>
        </authorList>
    </citation>
    <scope>NUCLEOTIDE SEQUENCE [LARGE SCALE GENOMIC DNA]</scope>
    <source>
        <strain evidence="1 2">AMB_01</strain>
    </source>
</reference>
<sequence length="191" mass="20635">MSFGAILLLGVGVSADAFAVAVCKGLSLKKFSTKFALIIALFFGGFQAMMTFIGWALASQFSHILESIDHWIAFILLAILGGKMLYESFQTEEDCGCHKDDLKIDIREMLMLSIATSIDALAVGISLAFAGIAIFLPTITIGITTFLFSFLAVIVGFKFGSIFQKYAEISGGIILILIGVKILLDHTVFMT</sequence>
<organism evidence="1 2">
    <name type="scientific">Miniphocaeibacter halophilus</name>
    <dbReference type="NCBI Taxonomy" id="2931922"/>
    <lineage>
        <taxon>Bacteria</taxon>
        <taxon>Bacillati</taxon>
        <taxon>Bacillota</taxon>
        <taxon>Tissierellia</taxon>
        <taxon>Tissierellales</taxon>
        <taxon>Peptoniphilaceae</taxon>
        <taxon>Miniphocaeibacter</taxon>
    </lineage>
</organism>
<gene>
    <name evidence="1" type="ORF">JFY71_04665</name>
</gene>
<evidence type="ECO:0000313" key="2">
    <source>
        <dbReference type="Proteomes" id="UP000595814"/>
    </source>
</evidence>
<accession>A0AC61N2L5</accession>
<name>A0AC61N2L5_9FIRM</name>
<dbReference type="EMBL" id="CP066744">
    <property type="protein sequence ID" value="QQK08831.1"/>
    <property type="molecule type" value="Genomic_DNA"/>
</dbReference>
<proteinExistence type="predicted"/>
<dbReference type="Proteomes" id="UP000595814">
    <property type="component" value="Chromosome"/>
</dbReference>
<protein>
    <submittedName>
        <fullName evidence="1">Manganese efflux pump</fullName>
    </submittedName>
</protein>
<evidence type="ECO:0000313" key="1">
    <source>
        <dbReference type="EMBL" id="QQK08831.1"/>
    </source>
</evidence>